<sequence>MLIKEQFTSPLFLTNQGQAEISATINIKQNSILEKRNGRFQPAISIS</sequence>
<proteinExistence type="predicted"/>
<accession>A0A1H8BPW2</accession>
<evidence type="ECO:0000313" key="2">
    <source>
        <dbReference type="Proteomes" id="UP000199459"/>
    </source>
</evidence>
<evidence type="ECO:0000313" key="1">
    <source>
        <dbReference type="EMBL" id="SEM84885.1"/>
    </source>
</evidence>
<reference evidence="1 2" key="1">
    <citation type="submission" date="2016-10" db="EMBL/GenBank/DDBJ databases">
        <authorList>
            <person name="de Groot N.N."/>
        </authorList>
    </citation>
    <scope>NUCLEOTIDE SEQUENCE [LARGE SCALE GENOMIC DNA]</scope>
    <source>
        <strain evidence="1 2">Nm22</strain>
    </source>
</reference>
<name>A0A1H8BPW2_9PROT</name>
<dbReference type="EMBL" id="FOCP01000003">
    <property type="protein sequence ID" value="SEM84885.1"/>
    <property type="molecule type" value="Genomic_DNA"/>
</dbReference>
<gene>
    <name evidence="1" type="ORF">SAMN05216325_10345</name>
</gene>
<dbReference type="AlphaFoldDB" id="A0A1H8BPW2"/>
<dbReference type="Proteomes" id="UP000199459">
    <property type="component" value="Unassembled WGS sequence"/>
</dbReference>
<protein>
    <submittedName>
        <fullName evidence="1">Uncharacterized protein</fullName>
    </submittedName>
</protein>
<organism evidence="1 2">
    <name type="scientific">Nitrosomonas marina</name>
    <dbReference type="NCBI Taxonomy" id="917"/>
    <lineage>
        <taxon>Bacteria</taxon>
        <taxon>Pseudomonadati</taxon>
        <taxon>Pseudomonadota</taxon>
        <taxon>Betaproteobacteria</taxon>
        <taxon>Nitrosomonadales</taxon>
        <taxon>Nitrosomonadaceae</taxon>
        <taxon>Nitrosomonas</taxon>
    </lineage>
</organism>